<comment type="caution">
    <text evidence="2">The sequence shown here is derived from an EMBL/GenBank/DDBJ whole genome shotgun (WGS) entry which is preliminary data.</text>
</comment>
<evidence type="ECO:0000313" key="2">
    <source>
        <dbReference type="EMBL" id="MFD1462789.1"/>
    </source>
</evidence>
<gene>
    <name evidence="2" type="ORF">ACFQ5D_15540</name>
</gene>
<feature type="chain" id="PRO_5045221996" evidence="1">
    <location>
        <begin position="22"/>
        <end position="181"/>
    </location>
</feature>
<sequence length="181" mass="20169">MFFKRLSSMLVLSLFMVLSFAAVYPHSNITIKTGDVLVTNNTSSNGFTGHAGIVVNNSGYEATIRGYGFHPEIQSLKTWFATNINTKVVRNSDSKLGTKAGFWASNYVRTHRNAEYGLNNTLGNLNEVYCSKIPWLAYYSYGAEPLYRASQPSIMEPYEWLHVGHDGVKGFFIAGTIGEDF</sequence>
<keyword evidence="3" id="KW-1185">Reference proteome</keyword>
<dbReference type="Gene3D" id="3.90.1720.10">
    <property type="entry name" value="endopeptidase domain like (from Nostoc punctiforme)"/>
    <property type="match status" value="1"/>
</dbReference>
<keyword evidence="1" id="KW-0732">Signal</keyword>
<accession>A0ABW4DE32</accession>
<dbReference type="EMBL" id="JBHTNZ010000022">
    <property type="protein sequence ID" value="MFD1462789.1"/>
    <property type="molecule type" value="Genomic_DNA"/>
</dbReference>
<name>A0ABW4DE32_9BACL</name>
<reference evidence="3" key="1">
    <citation type="journal article" date="2019" name="Int. J. Syst. Evol. Microbiol.">
        <title>The Global Catalogue of Microorganisms (GCM) 10K type strain sequencing project: providing services to taxonomists for standard genome sequencing and annotation.</title>
        <authorList>
            <consortium name="The Broad Institute Genomics Platform"/>
            <consortium name="The Broad Institute Genome Sequencing Center for Infectious Disease"/>
            <person name="Wu L."/>
            <person name="Ma J."/>
        </authorList>
    </citation>
    <scope>NUCLEOTIDE SEQUENCE [LARGE SCALE GENOMIC DNA]</scope>
    <source>
        <strain evidence="3">CCM 9147</strain>
    </source>
</reference>
<dbReference type="InterPro" id="IPR038765">
    <property type="entry name" value="Papain-like_cys_pep_sf"/>
</dbReference>
<organism evidence="2 3">
    <name type="scientific">Paenibacillus farraposensis</name>
    <dbReference type="NCBI Taxonomy" id="2807095"/>
    <lineage>
        <taxon>Bacteria</taxon>
        <taxon>Bacillati</taxon>
        <taxon>Bacillota</taxon>
        <taxon>Bacilli</taxon>
        <taxon>Bacillales</taxon>
        <taxon>Paenibacillaceae</taxon>
        <taxon>Paenibacillus</taxon>
    </lineage>
</organism>
<evidence type="ECO:0000313" key="3">
    <source>
        <dbReference type="Proteomes" id="UP001597340"/>
    </source>
</evidence>
<feature type="signal peptide" evidence="1">
    <location>
        <begin position="1"/>
        <end position="21"/>
    </location>
</feature>
<evidence type="ECO:0000256" key="1">
    <source>
        <dbReference type="SAM" id="SignalP"/>
    </source>
</evidence>
<dbReference type="Proteomes" id="UP001597340">
    <property type="component" value="Unassembled WGS sequence"/>
</dbReference>
<dbReference type="RefSeq" id="WP_229525022.1">
    <property type="nucleotide sequence ID" value="NZ_JAFFQR010000084.1"/>
</dbReference>
<protein>
    <submittedName>
        <fullName evidence="2">Uncharacterized protein</fullName>
    </submittedName>
</protein>
<proteinExistence type="predicted"/>
<dbReference type="SUPFAM" id="SSF54001">
    <property type="entry name" value="Cysteine proteinases"/>
    <property type="match status" value="1"/>
</dbReference>